<evidence type="ECO:0000256" key="4">
    <source>
        <dbReference type="ARBA" id="ARBA00022840"/>
    </source>
</evidence>
<keyword evidence="7" id="KW-1185">Reference proteome</keyword>
<gene>
    <name evidence="6" type="primary">ubiB_2</name>
    <name evidence="6" type="ORF">PbB2_01485</name>
</gene>
<dbReference type="PANTHER" id="PTHR43851">
    <property type="match status" value="1"/>
</dbReference>
<proteinExistence type="inferred from homology"/>
<dbReference type="CDD" id="cd13970">
    <property type="entry name" value="ABC1_ADCK3"/>
    <property type="match status" value="1"/>
</dbReference>
<feature type="domain" description="ABC1 atypical kinase-like" evidence="5">
    <location>
        <begin position="86"/>
        <end position="322"/>
    </location>
</feature>
<comment type="caution">
    <text evidence="6">The sequence shown here is derived from an EMBL/GenBank/DDBJ whole genome shotgun (WGS) entry which is preliminary data.</text>
</comment>
<dbReference type="GO" id="GO:0006744">
    <property type="term" value="P:ubiquinone biosynthetic process"/>
    <property type="evidence" value="ECO:0007669"/>
    <property type="project" value="TreeGrafter"/>
</dbReference>
<keyword evidence="4" id="KW-0067">ATP-binding</keyword>
<name>A0A2P2E9S7_9PROT</name>
<dbReference type="InterPro" id="IPR004147">
    <property type="entry name" value="ABC1_dom"/>
</dbReference>
<reference evidence="6 7" key="1">
    <citation type="journal article" date="2018" name="Genome Announc.">
        <title>Draft Genome Sequence of "Candidatus Phycosocius bacilliformis," an Alphaproteobacterial Ectosymbiont of the Hydrocarbon-Producing Green Alga Botryococcus braunii.</title>
        <authorList>
            <person name="Tanabe Y."/>
            <person name="Yamaguchi H."/>
            <person name="Watanabe M.M."/>
        </authorList>
    </citation>
    <scope>NUCLEOTIDE SEQUENCE [LARGE SCALE GENOMIC DNA]</scope>
    <source>
        <strain evidence="6 7">BOTRYCO-2</strain>
    </source>
</reference>
<comment type="similarity">
    <text evidence="1">Belongs to the protein kinase superfamily. ADCK protein kinase family.</text>
</comment>
<dbReference type="Pfam" id="PF03109">
    <property type="entry name" value="ABC1"/>
    <property type="match status" value="1"/>
</dbReference>
<dbReference type="SUPFAM" id="SSF56112">
    <property type="entry name" value="Protein kinase-like (PK-like)"/>
    <property type="match status" value="1"/>
</dbReference>
<protein>
    <recommendedName>
        <fullName evidence="5">ABC1 atypical kinase-like domain-containing protein</fullName>
    </recommendedName>
</protein>
<dbReference type="OrthoDB" id="9795390at2"/>
<dbReference type="InterPro" id="IPR051409">
    <property type="entry name" value="Atypical_kinase_ADCK"/>
</dbReference>
<dbReference type="GO" id="GO:0005524">
    <property type="term" value="F:ATP binding"/>
    <property type="evidence" value="ECO:0007669"/>
    <property type="project" value="UniProtKB-KW"/>
</dbReference>
<dbReference type="GO" id="GO:0016740">
    <property type="term" value="F:transferase activity"/>
    <property type="evidence" value="ECO:0007669"/>
    <property type="project" value="UniProtKB-KW"/>
</dbReference>
<dbReference type="Proteomes" id="UP000245086">
    <property type="component" value="Unassembled WGS sequence"/>
</dbReference>
<dbReference type="InterPro" id="IPR034646">
    <property type="entry name" value="ADCK3_dom"/>
</dbReference>
<evidence type="ECO:0000313" key="6">
    <source>
        <dbReference type="EMBL" id="GBF57815.1"/>
    </source>
</evidence>
<accession>A0A2P2E9S7</accession>
<dbReference type="InterPro" id="IPR011009">
    <property type="entry name" value="Kinase-like_dom_sf"/>
</dbReference>
<evidence type="ECO:0000256" key="1">
    <source>
        <dbReference type="ARBA" id="ARBA00009670"/>
    </source>
</evidence>
<evidence type="ECO:0000259" key="5">
    <source>
        <dbReference type="Pfam" id="PF03109"/>
    </source>
</evidence>
<evidence type="ECO:0000313" key="7">
    <source>
        <dbReference type="Proteomes" id="UP000245086"/>
    </source>
</evidence>
<dbReference type="AlphaFoldDB" id="A0A2P2E9S7"/>
<dbReference type="RefSeq" id="WP_108984696.1">
    <property type="nucleotide sequence ID" value="NZ_BFBR01000004.1"/>
</dbReference>
<dbReference type="EMBL" id="BFBR01000004">
    <property type="protein sequence ID" value="GBF57815.1"/>
    <property type="molecule type" value="Genomic_DNA"/>
</dbReference>
<keyword evidence="3" id="KW-0547">Nucleotide-binding</keyword>
<evidence type="ECO:0000256" key="3">
    <source>
        <dbReference type="ARBA" id="ARBA00022741"/>
    </source>
</evidence>
<evidence type="ECO:0000256" key="2">
    <source>
        <dbReference type="ARBA" id="ARBA00022679"/>
    </source>
</evidence>
<organism evidence="6 7">
    <name type="scientific">Candidatus Phycosocius bacilliformis</name>
    <dbReference type="NCBI Taxonomy" id="1445552"/>
    <lineage>
        <taxon>Bacteria</taxon>
        <taxon>Pseudomonadati</taxon>
        <taxon>Pseudomonadota</taxon>
        <taxon>Alphaproteobacteria</taxon>
        <taxon>Caulobacterales</taxon>
        <taxon>Caulobacterales incertae sedis</taxon>
        <taxon>Candidatus Phycosocius</taxon>
    </lineage>
</organism>
<sequence>MAEDRERNRLSGRLSRVARVGVNMGAAAATFGAQRLVGGSEADRNIAVALRQALGKTRGPLMKVAQILATIPDFLPPDYAEELAALQSNAPSMGWPFVKRRMRAELGPDWETRFARFEPEAAHAASLGQVHRANLHDGRPVACKLQYPDMASAVEADVAQLKSLLSLFKTFERSLDPSEAVEEVTDRLREELDYVREAQHMRLYGQLLADQPDIACPEPILELSTGRLLTMTWLDGAPLLSFKSAPQEERDRIATLLFKAWWVPMMATGVIHGDPHLGNYSLTAGAGRLNLLDFGCVRIFPPRFVAGVVQLYLSLEKNDFDGTMAAYEIWGFKGLTRPLAEVLNVWARFIYAPLLDNRVRTVADGVAPGDYGRREAFEVRNLLQKHGPVTIPREFVFMDRAAIGLGAAYLHLGAKLNFYELFQSSIAGFDEAELGLRQDKALAAVGLR</sequence>
<keyword evidence="2" id="KW-0808">Transferase</keyword>
<dbReference type="PANTHER" id="PTHR43851:SF3">
    <property type="entry name" value="COENZYME Q8"/>
    <property type="match status" value="1"/>
</dbReference>